<evidence type="ECO:0000313" key="3">
    <source>
        <dbReference type="Proteomes" id="UP000053237"/>
    </source>
</evidence>
<dbReference type="Proteomes" id="UP000053237">
    <property type="component" value="Unassembled WGS sequence"/>
</dbReference>
<evidence type="ECO:0000313" key="2">
    <source>
        <dbReference type="EMBL" id="CCI46556.1"/>
    </source>
</evidence>
<keyword evidence="3" id="KW-1185">Reference proteome</keyword>
<dbReference type="InParanoid" id="A0A024GIN5"/>
<comment type="caution">
    <text evidence="2">The sequence shown here is derived from an EMBL/GenBank/DDBJ whole genome shotgun (WGS) entry which is preliminary data.</text>
</comment>
<proteinExistence type="predicted"/>
<sequence>MYTVRLQSTDLDGVLGKLQLGYIIERFPNPRSEFVDPEQSPKGPTERSENSFRSAKELRVKVKNQWCATHWELDGDALKKWITYNILNSDGKEWYMSIQAYVTENPGTYAITPDSMRLKSDEVSSDKNVFMLMGPHKADISYLGKEYNEEKVSINLDYEGVGIPHSHCEYLKEALRTPRGAASSAEKNVFMIITFQGKAIKFYLHKIDCTSYSQDGAWTVGFLILQTYSVIIDSTGGNTRLSLKEK</sequence>
<dbReference type="AlphaFoldDB" id="A0A024GIN5"/>
<evidence type="ECO:0000256" key="1">
    <source>
        <dbReference type="SAM" id="MobiDB-lite"/>
    </source>
</evidence>
<protein>
    <submittedName>
        <fullName evidence="2">Uncharacterized protein</fullName>
    </submittedName>
</protein>
<gene>
    <name evidence="2" type="ORF">BN9_074850</name>
</gene>
<name>A0A024GIN5_9STRA</name>
<feature type="region of interest" description="Disordered" evidence="1">
    <location>
        <begin position="32"/>
        <end position="53"/>
    </location>
</feature>
<accession>A0A024GIN5</accession>
<organism evidence="2 3">
    <name type="scientific">Albugo candida</name>
    <dbReference type="NCBI Taxonomy" id="65357"/>
    <lineage>
        <taxon>Eukaryota</taxon>
        <taxon>Sar</taxon>
        <taxon>Stramenopiles</taxon>
        <taxon>Oomycota</taxon>
        <taxon>Peronosporomycetes</taxon>
        <taxon>Albuginales</taxon>
        <taxon>Albuginaceae</taxon>
        <taxon>Albugo</taxon>
    </lineage>
</organism>
<dbReference type="EMBL" id="CAIX01000130">
    <property type="protein sequence ID" value="CCI46556.1"/>
    <property type="molecule type" value="Genomic_DNA"/>
</dbReference>
<feature type="compositionally biased region" description="Basic and acidic residues" evidence="1">
    <location>
        <begin position="44"/>
        <end position="53"/>
    </location>
</feature>
<reference evidence="2 3" key="1">
    <citation type="submission" date="2012-05" db="EMBL/GenBank/DDBJ databases">
        <title>Recombination and specialization in a pathogen metapopulation.</title>
        <authorList>
            <person name="Gardiner A."/>
            <person name="Kemen E."/>
            <person name="Schultz-Larsen T."/>
            <person name="MacLean D."/>
            <person name="Van Oosterhout C."/>
            <person name="Jones J.D.G."/>
        </authorList>
    </citation>
    <scope>NUCLEOTIDE SEQUENCE [LARGE SCALE GENOMIC DNA]</scope>
    <source>
        <strain evidence="2 3">Ac Nc2</strain>
    </source>
</reference>